<dbReference type="InterPro" id="IPR006047">
    <property type="entry name" value="GH13_cat_dom"/>
</dbReference>
<name>A0ABV0JF41_9CYAN</name>
<dbReference type="SUPFAM" id="SSF51445">
    <property type="entry name" value="(Trans)glycosidases"/>
    <property type="match status" value="1"/>
</dbReference>
<dbReference type="Gene3D" id="2.60.40.1180">
    <property type="entry name" value="Golgi alpha-mannosidase II"/>
    <property type="match status" value="1"/>
</dbReference>
<dbReference type="EMBL" id="JAMPKM010000028">
    <property type="protein sequence ID" value="MEP0820413.1"/>
    <property type="molecule type" value="Genomic_DNA"/>
</dbReference>
<evidence type="ECO:0000313" key="2">
    <source>
        <dbReference type="EMBL" id="MEP0820413.1"/>
    </source>
</evidence>
<dbReference type="RefSeq" id="WP_190442121.1">
    <property type="nucleotide sequence ID" value="NZ_JAMPKM010000028.1"/>
</dbReference>
<dbReference type="Gene3D" id="3.20.20.80">
    <property type="entry name" value="Glycosidases"/>
    <property type="match status" value="1"/>
</dbReference>
<sequence length="546" mass="62667">MKSVWYKDAIIYSLDVETFMDGNGDGIGDFIGLTHQLNYLAGLGVTCLWLLPFYPSPNRDNGYDVTDYYNIDPRLGTLGDFVEFMHLARERGIRVLIDLVINHTSDQHPWFQQSRANPNSRYRDYYVWSKNPPEDDPSLIAFPTVEDSLWDYDEQADAYYLHHFYKHQPDLNITNQAVREEICKIMGFWLELGVSGFRIDAASFLINGIGVPEADQENLQNFFDEMRGFLSSRQGDAVLLAEANVPAEEIPTYFGQGNRIHLLFNFLLNQYMFLALARQAAEPLCYGLKTLPEIPAQCQWLNFVRHHDELTLDRLSDSEMQEIFDAFAPEENMQIFGRGIRRRLPPMFKGDRRRIELTYSLMFSLPGTPLLRYGDEIGMGDDLSLPGRTSVRTPMQWSDEPNGGFSDATSDQLPQPVISGGKYSYKEVNVAQGQRDPTALINWIERLVRIRKQCPELGYGTLHILETDTPCVFAHCCAWSDRAVIAVHNLADHDCTVTLKSTDYEHLFDLFGDRPYESLNGDEKVVQLSPYGYRWFRVNRAHSELL</sequence>
<evidence type="ECO:0000259" key="1">
    <source>
        <dbReference type="SMART" id="SM00642"/>
    </source>
</evidence>
<dbReference type="InterPro" id="IPR017853">
    <property type="entry name" value="GH"/>
</dbReference>
<evidence type="ECO:0000313" key="3">
    <source>
        <dbReference type="Proteomes" id="UP001464891"/>
    </source>
</evidence>
<dbReference type="PANTHER" id="PTHR10357:SF219">
    <property type="entry name" value="MALTOSE ALPHA-D-GLUCOSYLTRANSFERASE"/>
    <property type="match status" value="1"/>
</dbReference>
<dbReference type="InterPro" id="IPR054049">
    <property type="entry name" value="SupH-like_C"/>
</dbReference>
<dbReference type="Pfam" id="PF22157">
    <property type="entry name" value="SupH-like_C"/>
    <property type="match status" value="1"/>
</dbReference>
<dbReference type="Pfam" id="PF00128">
    <property type="entry name" value="Alpha-amylase"/>
    <property type="match status" value="1"/>
</dbReference>
<proteinExistence type="predicted"/>
<dbReference type="Proteomes" id="UP001464891">
    <property type="component" value="Unassembled WGS sequence"/>
</dbReference>
<dbReference type="SUPFAM" id="SSF51011">
    <property type="entry name" value="Glycosyl hydrolase domain"/>
    <property type="match status" value="1"/>
</dbReference>
<protein>
    <submittedName>
        <fullName evidence="2">Alpha-amylase family protein</fullName>
    </submittedName>
</protein>
<keyword evidence="3" id="KW-1185">Reference proteome</keyword>
<dbReference type="SMART" id="SM00642">
    <property type="entry name" value="Aamy"/>
    <property type="match status" value="1"/>
</dbReference>
<organism evidence="2 3">
    <name type="scientific">Trichocoleus desertorum GB2-A4</name>
    <dbReference type="NCBI Taxonomy" id="2933944"/>
    <lineage>
        <taxon>Bacteria</taxon>
        <taxon>Bacillati</taxon>
        <taxon>Cyanobacteriota</taxon>
        <taxon>Cyanophyceae</taxon>
        <taxon>Leptolyngbyales</taxon>
        <taxon>Trichocoleusaceae</taxon>
        <taxon>Trichocoleus</taxon>
    </lineage>
</organism>
<reference evidence="2 3" key="1">
    <citation type="submission" date="2022-04" db="EMBL/GenBank/DDBJ databases">
        <title>Positive selection, recombination, and allopatry shape intraspecific diversity of widespread and dominant cyanobacteria.</title>
        <authorList>
            <person name="Wei J."/>
            <person name="Shu W."/>
            <person name="Hu C."/>
        </authorList>
    </citation>
    <scope>NUCLEOTIDE SEQUENCE [LARGE SCALE GENOMIC DNA]</scope>
    <source>
        <strain evidence="2 3">GB2-A4</strain>
    </source>
</reference>
<accession>A0ABV0JF41</accession>
<dbReference type="Gene3D" id="3.90.400.10">
    <property type="entry name" value="Oligo-1,6-glucosidase, Domain 2"/>
    <property type="match status" value="1"/>
</dbReference>
<comment type="caution">
    <text evidence="2">The sequence shown here is derived from an EMBL/GenBank/DDBJ whole genome shotgun (WGS) entry which is preliminary data.</text>
</comment>
<dbReference type="InterPro" id="IPR013780">
    <property type="entry name" value="Glyco_hydro_b"/>
</dbReference>
<feature type="domain" description="Glycosyl hydrolase family 13 catalytic" evidence="1">
    <location>
        <begin position="13"/>
        <end position="451"/>
    </location>
</feature>
<dbReference type="InterPro" id="IPR045857">
    <property type="entry name" value="O16G_dom_2"/>
</dbReference>
<gene>
    <name evidence="2" type="ORF">NC998_25260</name>
</gene>
<dbReference type="CDD" id="cd11334">
    <property type="entry name" value="AmyAc_TreS"/>
    <property type="match status" value="1"/>
</dbReference>
<dbReference type="PANTHER" id="PTHR10357">
    <property type="entry name" value="ALPHA-AMYLASE FAMILY MEMBER"/>
    <property type="match status" value="1"/>
</dbReference>